<evidence type="ECO:0000313" key="1">
    <source>
        <dbReference type="EMBL" id="KAG0415881.1"/>
    </source>
</evidence>
<dbReference type="Proteomes" id="UP000805193">
    <property type="component" value="Unassembled WGS sequence"/>
</dbReference>
<sequence length="86" mass="9158">MVFVFGPDRRLHTKWSARSTVEGATARGGAKRWRLATNKRGGGTGSHARESRHRVLQIPGPSSSPAVAPLLPRTPGVRPEQAGAPP</sequence>
<name>A0AC60P942_IXOPE</name>
<evidence type="ECO:0000313" key="2">
    <source>
        <dbReference type="Proteomes" id="UP000805193"/>
    </source>
</evidence>
<proteinExistence type="predicted"/>
<accession>A0AC60P942</accession>
<reference evidence="1 2" key="1">
    <citation type="journal article" date="2020" name="Cell">
        <title>Large-Scale Comparative Analyses of Tick Genomes Elucidate Their Genetic Diversity and Vector Capacities.</title>
        <authorList>
            <consortium name="Tick Genome and Microbiome Consortium (TIGMIC)"/>
            <person name="Jia N."/>
            <person name="Wang J."/>
            <person name="Shi W."/>
            <person name="Du L."/>
            <person name="Sun Y."/>
            <person name="Zhan W."/>
            <person name="Jiang J.F."/>
            <person name="Wang Q."/>
            <person name="Zhang B."/>
            <person name="Ji P."/>
            <person name="Bell-Sakyi L."/>
            <person name="Cui X.M."/>
            <person name="Yuan T.T."/>
            <person name="Jiang B.G."/>
            <person name="Yang W.F."/>
            <person name="Lam T.T."/>
            <person name="Chang Q.C."/>
            <person name="Ding S.J."/>
            <person name="Wang X.J."/>
            <person name="Zhu J.G."/>
            <person name="Ruan X.D."/>
            <person name="Zhao L."/>
            <person name="Wei J.T."/>
            <person name="Ye R.Z."/>
            <person name="Que T.C."/>
            <person name="Du C.H."/>
            <person name="Zhou Y.H."/>
            <person name="Cheng J.X."/>
            <person name="Dai P.F."/>
            <person name="Guo W.B."/>
            <person name="Han X.H."/>
            <person name="Huang E.J."/>
            <person name="Li L.F."/>
            <person name="Wei W."/>
            <person name="Gao Y.C."/>
            <person name="Liu J.Z."/>
            <person name="Shao H.Z."/>
            <person name="Wang X."/>
            <person name="Wang C.C."/>
            <person name="Yang T.C."/>
            <person name="Huo Q.B."/>
            <person name="Li W."/>
            <person name="Chen H.Y."/>
            <person name="Chen S.E."/>
            <person name="Zhou L.G."/>
            <person name="Ni X.B."/>
            <person name="Tian J.H."/>
            <person name="Sheng Y."/>
            <person name="Liu T."/>
            <person name="Pan Y.S."/>
            <person name="Xia L.Y."/>
            <person name="Li J."/>
            <person name="Zhao F."/>
            <person name="Cao W.C."/>
        </authorList>
    </citation>
    <scope>NUCLEOTIDE SEQUENCE [LARGE SCALE GENOMIC DNA]</scope>
    <source>
        <strain evidence="1">Iper-2018</strain>
    </source>
</reference>
<protein>
    <submittedName>
        <fullName evidence="1">Uncharacterized protein</fullName>
    </submittedName>
</protein>
<organism evidence="1 2">
    <name type="scientific">Ixodes persulcatus</name>
    <name type="common">Taiga tick</name>
    <dbReference type="NCBI Taxonomy" id="34615"/>
    <lineage>
        <taxon>Eukaryota</taxon>
        <taxon>Metazoa</taxon>
        <taxon>Ecdysozoa</taxon>
        <taxon>Arthropoda</taxon>
        <taxon>Chelicerata</taxon>
        <taxon>Arachnida</taxon>
        <taxon>Acari</taxon>
        <taxon>Parasitiformes</taxon>
        <taxon>Ixodida</taxon>
        <taxon>Ixodoidea</taxon>
        <taxon>Ixodidae</taxon>
        <taxon>Ixodinae</taxon>
        <taxon>Ixodes</taxon>
    </lineage>
</organism>
<dbReference type="EMBL" id="JABSTQ010011014">
    <property type="protein sequence ID" value="KAG0415881.1"/>
    <property type="molecule type" value="Genomic_DNA"/>
</dbReference>
<keyword evidence="2" id="KW-1185">Reference proteome</keyword>
<gene>
    <name evidence="1" type="ORF">HPB47_006945</name>
</gene>
<comment type="caution">
    <text evidence="1">The sequence shown here is derived from an EMBL/GenBank/DDBJ whole genome shotgun (WGS) entry which is preliminary data.</text>
</comment>